<dbReference type="AlphaFoldDB" id="F0YK59"/>
<dbReference type="InParanoid" id="F0YK59"/>
<proteinExistence type="predicted"/>
<feature type="region of interest" description="Disordered" evidence="1">
    <location>
        <begin position="197"/>
        <end position="236"/>
    </location>
</feature>
<dbReference type="RefSeq" id="XP_009040850.1">
    <property type="nucleotide sequence ID" value="XM_009042602.1"/>
</dbReference>
<dbReference type="Proteomes" id="UP000002729">
    <property type="component" value="Unassembled WGS sequence"/>
</dbReference>
<evidence type="ECO:0000313" key="3">
    <source>
        <dbReference type="EMBL" id="EGB04463.1"/>
    </source>
</evidence>
<reference evidence="3 4" key="1">
    <citation type="journal article" date="2011" name="Proc. Natl. Acad. Sci. U.S.A.">
        <title>Niche of harmful alga Aureococcus anophagefferens revealed through ecogenomics.</title>
        <authorList>
            <person name="Gobler C.J."/>
            <person name="Berry D.L."/>
            <person name="Dyhrman S.T."/>
            <person name="Wilhelm S.W."/>
            <person name="Salamov A."/>
            <person name="Lobanov A.V."/>
            <person name="Zhang Y."/>
            <person name="Collier J.L."/>
            <person name="Wurch L.L."/>
            <person name="Kustka A.B."/>
            <person name="Dill B.D."/>
            <person name="Shah M."/>
            <person name="VerBerkmoes N.C."/>
            <person name="Kuo A."/>
            <person name="Terry A."/>
            <person name="Pangilinan J."/>
            <person name="Lindquist E.A."/>
            <person name="Lucas S."/>
            <person name="Paulsen I.T."/>
            <person name="Hattenrath-Lehmann T.K."/>
            <person name="Talmage S.C."/>
            <person name="Walker E.A."/>
            <person name="Koch F."/>
            <person name="Burson A.M."/>
            <person name="Marcoval M.A."/>
            <person name="Tang Y.Z."/>
            <person name="Lecleir G.R."/>
            <person name="Coyne K.J."/>
            <person name="Berg G.M."/>
            <person name="Bertrand E.M."/>
            <person name="Saito M.A."/>
            <person name="Gladyshev V.N."/>
            <person name="Grigoriev I.V."/>
        </authorList>
    </citation>
    <scope>NUCLEOTIDE SEQUENCE [LARGE SCALE GENOMIC DNA]</scope>
    <source>
        <strain evidence="4">CCMP 1984</strain>
    </source>
</reference>
<organism evidence="4">
    <name type="scientific">Aureococcus anophagefferens</name>
    <name type="common">Harmful bloom alga</name>
    <dbReference type="NCBI Taxonomy" id="44056"/>
    <lineage>
        <taxon>Eukaryota</taxon>
        <taxon>Sar</taxon>
        <taxon>Stramenopiles</taxon>
        <taxon>Ochrophyta</taxon>
        <taxon>Pelagophyceae</taxon>
        <taxon>Pelagomonadales</taxon>
        <taxon>Pelagomonadaceae</taxon>
        <taxon>Aureococcus</taxon>
    </lineage>
</organism>
<dbReference type="KEGG" id="aaf:AURANDRAFT_67205"/>
<feature type="chain" id="PRO_5003261133" evidence="2">
    <location>
        <begin position="29"/>
        <end position="236"/>
    </location>
</feature>
<name>F0YK59_AURAN</name>
<feature type="compositionally biased region" description="Polar residues" evidence="1">
    <location>
        <begin position="197"/>
        <end position="211"/>
    </location>
</feature>
<gene>
    <name evidence="3" type="ORF">AURANDRAFT_67205</name>
</gene>
<dbReference type="EMBL" id="GL833151">
    <property type="protein sequence ID" value="EGB04463.1"/>
    <property type="molecule type" value="Genomic_DNA"/>
</dbReference>
<accession>F0YK59</accession>
<evidence type="ECO:0000313" key="4">
    <source>
        <dbReference type="Proteomes" id="UP000002729"/>
    </source>
</evidence>
<protein>
    <submittedName>
        <fullName evidence="3">Uncharacterized protein</fullName>
    </submittedName>
</protein>
<feature type="compositionally biased region" description="Polar residues" evidence="1">
    <location>
        <begin position="158"/>
        <end position="171"/>
    </location>
</feature>
<feature type="region of interest" description="Disordered" evidence="1">
    <location>
        <begin position="121"/>
        <end position="173"/>
    </location>
</feature>
<sequence length="236" mass="24423">MTWWRSLPWALAFWRSFVPIFDAAAAEASEVEAYARAWATGGDGARGGAGAEAEWLRGFGPIDVGCRIEIDRVGLDGSGAPPSATWVFADGGRLAVDAGAESVAAAAARFAARPAVCEYRPGGGGGGRDLPDVGVVAPEDRRRRRDGARAAANDDAASQASSHAPTVQSAATGGEASVPSVALLSFSTADDTTVSAHTNAFKSSGGATNLQPKKKPPPKKQERSSAWRPGSLRRNY</sequence>
<keyword evidence="2" id="KW-0732">Signal</keyword>
<dbReference type="GeneID" id="20226121"/>
<keyword evidence="4" id="KW-1185">Reference proteome</keyword>
<evidence type="ECO:0000256" key="1">
    <source>
        <dbReference type="SAM" id="MobiDB-lite"/>
    </source>
</evidence>
<evidence type="ECO:0000256" key="2">
    <source>
        <dbReference type="SAM" id="SignalP"/>
    </source>
</evidence>
<feature type="signal peptide" evidence="2">
    <location>
        <begin position="1"/>
        <end position="28"/>
    </location>
</feature>